<keyword evidence="4" id="KW-1185">Reference proteome</keyword>
<gene>
    <name evidence="3" type="ordered locus">Rcas_1561</name>
</gene>
<dbReference type="SUPFAM" id="SSF52980">
    <property type="entry name" value="Restriction endonuclease-like"/>
    <property type="match status" value="1"/>
</dbReference>
<dbReference type="PANTHER" id="PTHR33352:SF2">
    <property type="entry name" value="SLL0995 PROTEIN"/>
    <property type="match status" value="1"/>
</dbReference>
<sequence length="300" mass="34080">MSAALTDQENSASATETGPFYGWRFIRRELPDGMIEWAQVPLTYEDVLHPEEGDQVTHSSLHQRRWHYLREVFERQVADDPTAVVLDDVRIEWDVPDLKPHGPDLMVIFGVKERKNWSTFRVAEEGVRPALIVEITSPETRGHDVMTKVDHYEMAGVPLYVIVDGIERRGQLGVRLIGYTLTPEGYRMLAPDDQGRLWLAPVRVWLGVRNGDIICYDEAGNPLGDHLALAQALQEEERARRAAEARAAEEERARRAAEARAAEEERARRAAEARAVEAESRIRQLEAALRRMQQGEEPSS</sequence>
<dbReference type="InterPro" id="IPR011335">
    <property type="entry name" value="Restrct_endonuc-II-like"/>
</dbReference>
<dbReference type="OrthoDB" id="557157at2"/>
<dbReference type="RefSeq" id="WP_012120082.1">
    <property type="nucleotide sequence ID" value="NC_009767.1"/>
</dbReference>
<dbReference type="Pfam" id="PF05685">
    <property type="entry name" value="Uma2"/>
    <property type="match status" value="1"/>
</dbReference>
<evidence type="ECO:0000313" key="4">
    <source>
        <dbReference type="Proteomes" id="UP000000263"/>
    </source>
</evidence>
<dbReference type="HOGENOM" id="CLU_057323_0_0_0"/>
<dbReference type="eggNOG" id="COG4636">
    <property type="taxonomic scope" value="Bacteria"/>
</dbReference>
<evidence type="ECO:0000313" key="3">
    <source>
        <dbReference type="EMBL" id="ABU57654.1"/>
    </source>
</evidence>
<evidence type="ECO:0000256" key="1">
    <source>
        <dbReference type="SAM" id="MobiDB-lite"/>
    </source>
</evidence>
<reference evidence="3 4" key="1">
    <citation type="submission" date="2007-08" db="EMBL/GenBank/DDBJ databases">
        <title>Complete sequence of Roseiflexus castenholzii DSM 13941.</title>
        <authorList>
            <consortium name="US DOE Joint Genome Institute"/>
            <person name="Copeland A."/>
            <person name="Lucas S."/>
            <person name="Lapidus A."/>
            <person name="Barry K."/>
            <person name="Glavina del Rio T."/>
            <person name="Dalin E."/>
            <person name="Tice H."/>
            <person name="Pitluck S."/>
            <person name="Thompson L.S."/>
            <person name="Brettin T."/>
            <person name="Bruce D."/>
            <person name="Detter J.C."/>
            <person name="Han C."/>
            <person name="Tapia R."/>
            <person name="Schmutz J."/>
            <person name="Larimer F."/>
            <person name="Land M."/>
            <person name="Hauser L."/>
            <person name="Kyrpides N."/>
            <person name="Mikhailova N."/>
            <person name="Bryant D.A."/>
            <person name="Hanada S."/>
            <person name="Tsukatani Y."/>
            <person name="Richardson P."/>
        </authorList>
    </citation>
    <scope>NUCLEOTIDE SEQUENCE [LARGE SCALE GENOMIC DNA]</scope>
    <source>
        <strain evidence="4">DSM 13941 / HLO8</strain>
    </source>
</reference>
<feature type="domain" description="Putative restriction endonuclease" evidence="2">
    <location>
        <begin position="60"/>
        <end position="169"/>
    </location>
</feature>
<dbReference type="EMBL" id="CP000804">
    <property type="protein sequence ID" value="ABU57654.1"/>
    <property type="molecule type" value="Genomic_DNA"/>
</dbReference>
<feature type="region of interest" description="Disordered" evidence="1">
    <location>
        <begin position="240"/>
        <end position="278"/>
    </location>
</feature>
<dbReference type="InterPro" id="IPR012296">
    <property type="entry name" value="Nuclease_put_TT1808"/>
</dbReference>
<dbReference type="AlphaFoldDB" id="A7NJI4"/>
<dbReference type="CDD" id="cd06260">
    <property type="entry name" value="DUF820-like"/>
    <property type="match status" value="1"/>
</dbReference>
<protein>
    <recommendedName>
        <fullName evidence="2">Putative restriction endonuclease domain-containing protein</fullName>
    </recommendedName>
</protein>
<dbReference type="STRING" id="383372.Rcas_1561"/>
<dbReference type="Proteomes" id="UP000000263">
    <property type="component" value="Chromosome"/>
</dbReference>
<evidence type="ECO:0000259" key="2">
    <source>
        <dbReference type="Pfam" id="PF05685"/>
    </source>
</evidence>
<dbReference type="PANTHER" id="PTHR33352">
    <property type="entry name" value="SLR1095 PROTEIN"/>
    <property type="match status" value="1"/>
</dbReference>
<organism evidence="3 4">
    <name type="scientific">Roseiflexus castenholzii (strain DSM 13941 / HLO8)</name>
    <dbReference type="NCBI Taxonomy" id="383372"/>
    <lineage>
        <taxon>Bacteria</taxon>
        <taxon>Bacillati</taxon>
        <taxon>Chloroflexota</taxon>
        <taxon>Chloroflexia</taxon>
        <taxon>Chloroflexales</taxon>
        <taxon>Roseiflexineae</taxon>
        <taxon>Roseiflexaceae</taxon>
        <taxon>Roseiflexus</taxon>
    </lineage>
</organism>
<accession>A7NJI4</accession>
<name>A7NJI4_ROSCS</name>
<dbReference type="InterPro" id="IPR008538">
    <property type="entry name" value="Uma2"/>
</dbReference>
<proteinExistence type="predicted"/>
<dbReference type="Gene3D" id="3.90.1570.10">
    <property type="entry name" value="tt1808, chain A"/>
    <property type="match status" value="1"/>
</dbReference>
<dbReference type="KEGG" id="rca:Rcas_1561"/>